<dbReference type="eggNOG" id="KOG2641">
    <property type="taxonomic scope" value="Eukaryota"/>
</dbReference>
<evidence type="ECO:0000256" key="5">
    <source>
        <dbReference type="SAM" id="Phobius"/>
    </source>
</evidence>
<evidence type="ECO:0000256" key="4">
    <source>
        <dbReference type="ARBA" id="ARBA00023136"/>
    </source>
</evidence>
<dbReference type="HOGENOM" id="CLU_012923_4_3_1"/>
<dbReference type="EMBL" id="FO082053">
    <property type="protein sequence ID" value="CCE80286.1"/>
    <property type="molecule type" value="Genomic_DNA"/>
</dbReference>
<feature type="transmembrane region" description="Helical" evidence="5">
    <location>
        <begin position="262"/>
        <end position="285"/>
    </location>
</feature>
<dbReference type="InParanoid" id="G8YIZ1"/>
<keyword evidence="8" id="KW-1185">Reference proteome</keyword>
<comment type="subcellular location">
    <subcellularLocation>
        <location evidence="1">Membrane</location>
        <topology evidence="1">Multi-pass membrane protein</topology>
    </subcellularLocation>
</comment>
<keyword evidence="4 5" id="KW-0472">Membrane</keyword>
<reference evidence="6" key="1">
    <citation type="submission" date="2011-10" db="EMBL/GenBank/DDBJ databases">
        <authorList>
            <person name="Genoscope - CEA"/>
        </authorList>
    </citation>
    <scope>NUCLEOTIDE SEQUENCE</scope>
</reference>
<evidence type="ECO:0000313" key="6">
    <source>
        <dbReference type="EMBL" id="CCE80286.1"/>
    </source>
</evidence>
<evidence type="ECO:0000256" key="3">
    <source>
        <dbReference type="ARBA" id="ARBA00022989"/>
    </source>
</evidence>
<feature type="transmembrane region" description="Helical" evidence="5">
    <location>
        <begin position="149"/>
        <end position="168"/>
    </location>
</feature>
<keyword evidence="2 5" id="KW-0812">Transmembrane</keyword>
<keyword evidence="3 5" id="KW-1133">Transmembrane helix</keyword>
<evidence type="ECO:0000313" key="7">
    <source>
        <dbReference type="EMBL" id="CCE81051.1"/>
    </source>
</evidence>
<dbReference type="Proteomes" id="UP000005222">
    <property type="component" value="Chromosome G"/>
</dbReference>
<sequence>MMTGEAPYLPSWIILCAKYSSILSSLIIFANIFMHLKNYRKPFQQRLMIRIQLIVPLFACSCYSMLSDPSSVMNKYVLESIREVYEAFVIYTFFTLLTDMLGGEKNIVISKSGSKPVSHPGVLRYIFPEADISDPYTLLAIKRGILQYVWLKPIICLSTILCEIIGWYDVNDLGITSIYLWLTIIYNLSVTTSLYCLAFFWKILWNDLKKFSPIGKFLCVKLIIFASYWQGVILSILSYAGLLPKLDDGDEKNTNIGIYIQNALLCMELVGFAIGHCFSFSYAPFKISAIPNGRLLFPYALKDICGIHDLVHDFKLTFYGDYYKDYKKFDSVEALIAHPDSSARMSRINQGLRYYSDGTQKHWLPNNHTYIQPPAKNPETSTFFSTTLFDDLHHETRSSKSVSTSLRGLHSASSAMAASPPGSPKTTESINPQRLSLVEALNGDGFSYDNEYLDEDEAFYEKAASIINNYNLDNSEIRKLINYPISDDVVHAHVFGYKVKKLRKERLGNAKIGDVGTSLHQGNYGSIV</sequence>
<accession>G8YIZ1</accession>
<evidence type="ECO:0000256" key="2">
    <source>
        <dbReference type="ARBA" id="ARBA00022692"/>
    </source>
</evidence>
<protein>
    <submittedName>
        <fullName evidence="6">Piso0_003399 protein</fullName>
    </submittedName>
</protein>
<dbReference type="SMART" id="SM01417">
    <property type="entry name" value="Solute_trans_a"/>
    <property type="match status" value="1"/>
</dbReference>
<feature type="transmembrane region" description="Helical" evidence="5">
    <location>
        <begin position="12"/>
        <end position="35"/>
    </location>
</feature>
<proteinExistence type="predicted"/>
<organism evidence="6 8">
    <name type="scientific">Pichia sorbitophila (strain ATCC MYA-4447 / BCRC 22081 / CBS 7064 / NBRC 10061 / NRRL Y-12695)</name>
    <name type="common">Hybrid yeast</name>
    <dbReference type="NCBI Taxonomy" id="559304"/>
    <lineage>
        <taxon>Eukaryota</taxon>
        <taxon>Fungi</taxon>
        <taxon>Dikarya</taxon>
        <taxon>Ascomycota</taxon>
        <taxon>Saccharomycotina</taxon>
        <taxon>Pichiomycetes</taxon>
        <taxon>Debaryomycetaceae</taxon>
        <taxon>Millerozyma</taxon>
    </lineage>
</organism>
<dbReference type="GO" id="GO:0016020">
    <property type="term" value="C:membrane"/>
    <property type="evidence" value="ECO:0007669"/>
    <property type="project" value="UniProtKB-SubCell"/>
</dbReference>
<dbReference type="Proteomes" id="UP000005222">
    <property type="component" value="Chromosome H"/>
</dbReference>
<dbReference type="InterPro" id="IPR005178">
    <property type="entry name" value="Ostalpha/TMEM184C"/>
</dbReference>
<dbReference type="EMBL" id="FO082052">
    <property type="protein sequence ID" value="CCE81051.1"/>
    <property type="molecule type" value="Genomic_DNA"/>
</dbReference>
<feature type="transmembrane region" description="Helical" evidence="5">
    <location>
        <begin position="222"/>
        <end position="242"/>
    </location>
</feature>
<evidence type="ECO:0000256" key="1">
    <source>
        <dbReference type="ARBA" id="ARBA00004141"/>
    </source>
</evidence>
<dbReference type="FunCoup" id="G8YIZ1">
    <property type="interactions" value="953"/>
</dbReference>
<dbReference type="AlphaFoldDB" id="G8YIZ1"/>
<name>G8YIZ1_PICSO</name>
<gene>
    <name evidence="6" type="primary">Piso0_003399</name>
    <name evidence="6" type="ORF">GNLVRS01_PISO0G11468g</name>
    <name evidence="7" type="ORF">GNLVRS01_PISO0H11469g</name>
</gene>
<feature type="transmembrane region" description="Helical" evidence="5">
    <location>
        <begin position="47"/>
        <end position="66"/>
    </location>
</feature>
<dbReference type="OrthoDB" id="5348404at2759"/>
<reference evidence="8" key="2">
    <citation type="journal article" date="2012" name="G3 (Bethesda)">
        <title>Pichia sorbitophila, an interspecies yeast hybrid reveals early steps of genome resolution following polyploidization.</title>
        <authorList>
            <person name="Leh Louis V."/>
            <person name="Despons L."/>
            <person name="Friedrich A."/>
            <person name="Martin T."/>
            <person name="Durrens P."/>
            <person name="Casaregola S."/>
            <person name="Neuveglise C."/>
            <person name="Fairhead C."/>
            <person name="Marck C."/>
            <person name="Cruz J.A."/>
            <person name="Straub M.L."/>
            <person name="Kugler V."/>
            <person name="Sacerdot C."/>
            <person name="Uzunov Z."/>
            <person name="Thierry A."/>
            <person name="Weiss S."/>
            <person name="Bleykasten C."/>
            <person name="De Montigny J."/>
            <person name="Jacques N."/>
            <person name="Jung P."/>
            <person name="Lemaire M."/>
            <person name="Mallet S."/>
            <person name="Morel G."/>
            <person name="Richard G.F."/>
            <person name="Sarkar A."/>
            <person name="Savel G."/>
            <person name="Schacherer J."/>
            <person name="Seret M.L."/>
            <person name="Talla E."/>
            <person name="Samson G."/>
            <person name="Jubin C."/>
            <person name="Poulain J."/>
            <person name="Vacherie B."/>
            <person name="Barbe V."/>
            <person name="Pelletier E."/>
            <person name="Sherman D.J."/>
            <person name="Westhof E."/>
            <person name="Weissenbach J."/>
            <person name="Baret P.V."/>
            <person name="Wincker P."/>
            <person name="Gaillardin C."/>
            <person name="Dujon B."/>
            <person name="Souciet J.L."/>
        </authorList>
    </citation>
    <scope>NUCLEOTIDE SEQUENCE [LARGE SCALE GENOMIC DNA]</scope>
    <source>
        <strain evidence="8">ATCC MYA-4447 / BCRC 22081 / CBS 7064 / NBRC 10061 / NRRL Y-12695</strain>
    </source>
</reference>
<dbReference type="STRING" id="559304.G8YIZ1"/>
<feature type="transmembrane region" description="Helical" evidence="5">
    <location>
        <begin position="180"/>
        <end position="201"/>
    </location>
</feature>
<dbReference type="PANTHER" id="PTHR23423">
    <property type="entry name" value="ORGANIC SOLUTE TRANSPORTER-RELATED"/>
    <property type="match status" value="1"/>
</dbReference>
<dbReference type="Pfam" id="PF03619">
    <property type="entry name" value="Solute_trans_a"/>
    <property type="match status" value="1"/>
</dbReference>
<evidence type="ECO:0000313" key="8">
    <source>
        <dbReference type="Proteomes" id="UP000005222"/>
    </source>
</evidence>